<dbReference type="Gene3D" id="1.25.40.10">
    <property type="entry name" value="Tetratricopeptide repeat domain"/>
    <property type="match status" value="1"/>
</dbReference>
<dbReference type="EMBL" id="JACHJW010000001">
    <property type="protein sequence ID" value="MBB4962562.1"/>
    <property type="molecule type" value="Genomic_DNA"/>
</dbReference>
<dbReference type="Proteomes" id="UP000578819">
    <property type="component" value="Unassembled WGS sequence"/>
</dbReference>
<reference evidence="2 3" key="1">
    <citation type="submission" date="2020-08" db="EMBL/GenBank/DDBJ databases">
        <title>Sequencing the genomes of 1000 actinobacteria strains.</title>
        <authorList>
            <person name="Klenk H.-P."/>
        </authorList>
    </citation>
    <scope>NUCLEOTIDE SEQUENCE [LARGE SCALE GENOMIC DNA]</scope>
    <source>
        <strain evidence="2 3">DSM 45886</strain>
    </source>
</reference>
<accession>A0A7W7SYA9</accession>
<keyword evidence="3" id="KW-1185">Reference proteome</keyword>
<gene>
    <name evidence="2" type="ORF">FHR38_006295</name>
</gene>
<dbReference type="Pfam" id="PF12770">
    <property type="entry name" value="CHAT"/>
    <property type="match status" value="1"/>
</dbReference>
<dbReference type="RefSeq" id="WP_184538847.1">
    <property type="nucleotide sequence ID" value="NZ_JACHJW010000001.1"/>
</dbReference>
<dbReference type="InterPro" id="IPR024983">
    <property type="entry name" value="CHAT_dom"/>
</dbReference>
<dbReference type="SUPFAM" id="SSF52540">
    <property type="entry name" value="P-loop containing nucleoside triphosphate hydrolases"/>
    <property type="match status" value="1"/>
</dbReference>
<name>A0A7W7SYA9_9ACTN</name>
<protein>
    <submittedName>
        <fullName evidence="2">Tetratricopeptide (TPR) repeat protein</fullName>
    </submittedName>
</protein>
<dbReference type="SUPFAM" id="SSF48452">
    <property type="entry name" value="TPR-like"/>
    <property type="match status" value="1"/>
</dbReference>
<dbReference type="AlphaFoldDB" id="A0A7W7SYA9"/>
<proteinExistence type="predicted"/>
<dbReference type="InterPro" id="IPR011990">
    <property type="entry name" value="TPR-like_helical_dom_sf"/>
</dbReference>
<organism evidence="2 3">
    <name type="scientific">Micromonospora polyrhachis</name>
    <dbReference type="NCBI Taxonomy" id="1282883"/>
    <lineage>
        <taxon>Bacteria</taxon>
        <taxon>Bacillati</taxon>
        <taxon>Actinomycetota</taxon>
        <taxon>Actinomycetes</taxon>
        <taxon>Micromonosporales</taxon>
        <taxon>Micromonosporaceae</taxon>
        <taxon>Micromonospora</taxon>
    </lineage>
</organism>
<evidence type="ECO:0000313" key="2">
    <source>
        <dbReference type="EMBL" id="MBB4962562.1"/>
    </source>
</evidence>
<dbReference type="InterPro" id="IPR027417">
    <property type="entry name" value="P-loop_NTPase"/>
</dbReference>
<evidence type="ECO:0000313" key="3">
    <source>
        <dbReference type="Proteomes" id="UP000578819"/>
    </source>
</evidence>
<evidence type="ECO:0000259" key="1">
    <source>
        <dbReference type="Pfam" id="PF12770"/>
    </source>
</evidence>
<feature type="domain" description="CHAT" evidence="1">
    <location>
        <begin position="77"/>
        <end position="343"/>
    </location>
</feature>
<sequence length="1184" mass="128254">MSGVPERGDLLVTFDGVDRITLTDGARSAEAGFHNPFTDERAETLRWLLEECAPLPFGPERQRYTAALSDSEQLGYELYRALTASAGLTEIFASFVAAAGGERAVRLISEDPEFLAIPWELLRIPDTEAYPLASARELTRCRSRTGQDVAAPVLGGALRVLLVSPRPYGAQDVRARTIRGPMLQVAARSAGAVHIDLLHPPTIDRLREVLTTTPDYSIIHFDGHGFFRSESTSDKLASGLLFERADGGPDPVSAAEFATVVPIDRPPVVVLNACRSAHRSTDPNLRTVASALLTAGVPAVLAMTHNVPATVAARFMAAFYRALGDRQTIGAAASAGRRALLDQIRHPSTTLGRTRPFQVMPVLYTQAVPTTPMAEVPILPGEPVPDGEFDDLDMLMYRDDEVTHLDRQLRSPTPVVVHGPVGIGKSVFLWSYARYAELVHTFERVELVTGAQIGTVVEQLRDAALGAQPSRVLHVWDGMDEYVSACEEALRLLPPGHRVVIGLRHDALGVPHHAYPLQDVPPEVAGTLLRRAIVDHGGEEQLQSVTAPLLRWLIRCTGWHGGSVQAVLRALGTCSVEQVCQQMEFGPPAEAGDTAGPVSPLPASDPLYDESVARCLDTLPEASLRPLSLLGLNGAVVLPRLLAVLTNRGLTEDPFTQATGMVVPATQWRELLAEAARAGLVRQIAADPDVGFEVTPAVRYAFRALLGRWFTPAQVGALSRGVSASAMVLLANTPGRGAAVGEGRGAYADRHIRDLTINLLESTTLLSLWHAVRTGAYELASSVAQAFADEPVGSFGWNRARSLLDDFHQLVFDEYATRPGADVLFNMLDAILGHAAMVRDDWVTARVHIDRLVQDEDTSFMRRNRVRMRLHQVTILLALGEPPAAVQALRVAVGHAVTDATDDALTACRIEFARLVETLALSEPQAAALAVEVGLPVATAPTPARHWDVTETDELIVQLRTAELRGDFESAVNIRRYLGRRARLGGDFDTARRWLAAALDVDQGEGRLGRTSLAETAHELSMVEEQSGNYDDAAHWCAFVIETADRSSRLSADAHHELGIVELCRGRLAESRSAFETALGVYQARSMSVYAAETAFMIAYVIGESGDVPEALERCAGLLGEFTAAESWSNVVRVSLFLAQTYDGQGNRRQAMEYVETARVVLSRLVPGERAELGAALDQIAARS</sequence>
<comment type="caution">
    <text evidence="2">The sequence shown here is derived from an EMBL/GenBank/DDBJ whole genome shotgun (WGS) entry which is preliminary data.</text>
</comment>